<evidence type="ECO:0000259" key="1">
    <source>
        <dbReference type="Pfam" id="PF13460"/>
    </source>
</evidence>
<evidence type="ECO:0000313" key="2">
    <source>
        <dbReference type="EMBL" id="SEF71394.1"/>
    </source>
</evidence>
<feature type="domain" description="NAD(P)-binding" evidence="1">
    <location>
        <begin position="10"/>
        <end position="209"/>
    </location>
</feature>
<dbReference type="InterPro" id="IPR016040">
    <property type="entry name" value="NAD(P)-bd_dom"/>
</dbReference>
<dbReference type="InterPro" id="IPR036291">
    <property type="entry name" value="NAD(P)-bd_dom_sf"/>
</dbReference>
<accession>A0A1H5U8N6</accession>
<dbReference type="STRING" id="1120964.GCA_001313265_02906"/>
<evidence type="ECO:0000313" key="3">
    <source>
        <dbReference type="Proteomes" id="UP000236736"/>
    </source>
</evidence>
<dbReference type="AlphaFoldDB" id="A0A1H5U8N6"/>
<dbReference type="OrthoDB" id="9790734at2"/>
<dbReference type="PANTHER" id="PTHR15020">
    <property type="entry name" value="FLAVIN REDUCTASE-RELATED"/>
    <property type="match status" value="1"/>
</dbReference>
<protein>
    <submittedName>
        <fullName evidence="2">Putative NADH-flavin reductase</fullName>
    </submittedName>
</protein>
<name>A0A1H5U8N6_9BACT</name>
<reference evidence="3" key="1">
    <citation type="submission" date="2016-10" db="EMBL/GenBank/DDBJ databases">
        <authorList>
            <person name="Varghese N."/>
            <person name="Submissions S."/>
        </authorList>
    </citation>
    <scope>NUCLEOTIDE SEQUENCE [LARGE SCALE GENOMIC DNA]</scope>
    <source>
        <strain evidence="3">DSM 17298</strain>
    </source>
</reference>
<keyword evidence="3" id="KW-1185">Reference proteome</keyword>
<organism evidence="2 3">
    <name type="scientific">Algoriphagus boritolerans DSM 17298 = JCM 18970</name>
    <dbReference type="NCBI Taxonomy" id="1120964"/>
    <lineage>
        <taxon>Bacteria</taxon>
        <taxon>Pseudomonadati</taxon>
        <taxon>Bacteroidota</taxon>
        <taxon>Cytophagia</taxon>
        <taxon>Cytophagales</taxon>
        <taxon>Cyclobacteriaceae</taxon>
        <taxon>Algoriphagus</taxon>
    </lineage>
</organism>
<dbReference type="SUPFAM" id="SSF51735">
    <property type="entry name" value="NAD(P)-binding Rossmann-fold domains"/>
    <property type="match status" value="1"/>
</dbReference>
<dbReference type="RefSeq" id="WP_014773258.1">
    <property type="nucleotide sequence ID" value="NZ_FNVR01000004.1"/>
</dbReference>
<dbReference type="Pfam" id="PF13460">
    <property type="entry name" value="NAD_binding_10"/>
    <property type="match status" value="1"/>
</dbReference>
<dbReference type="Gene3D" id="3.40.50.720">
    <property type="entry name" value="NAD(P)-binding Rossmann-like Domain"/>
    <property type="match status" value="1"/>
</dbReference>
<proteinExistence type="predicted"/>
<dbReference type="EMBL" id="FNVR01000004">
    <property type="protein sequence ID" value="SEF71394.1"/>
    <property type="molecule type" value="Genomic_DNA"/>
</dbReference>
<gene>
    <name evidence="2" type="ORF">SAMN03080598_01116</name>
</gene>
<dbReference type="Proteomes" id="UP000236736">
    <property type="component" value="Unassembled WGS sequence"/>
</dbReference>
<sequence length="221" mass="24919">MDIKAIAVLGANGRTGIEIVKQALEKGWVVKALVRDKQKIKLANPNLQVIEGNPMRIDDVRKVIKETHAIFVALNIGRKSDLPWAKVTSPLDLLYTSMKNIIFAMNENGVKRVITVSAWGTGDSYKETNWIFKFLIKKTNVGVAYAGHEDQERVLRTSGLKWTSVRPVGLSSSEKQKQVRVSIKGDKKLNMTISRKDVARFMLDIVDDEKYYQQELSISSE</sequence>
<dbReference type="PANTHER" id="PTHR15020:SF50">
    <property type="entry name" value="UPF0659 PROTEIN YMR090W"/>
    <property type="match status" value="1"/>
</dbReference>